<keyword evidence="4" id="KW-1133">Transmembrane helix</keyword>
<evidence type="ECO:0000313" key="7">
    <source>
        <dbReference type="Proteomes" id="UP000294832"/>
    </source>
</evidence>
<evidence type="ECO:0000256" key="2">
    <source>
        <dbReference type="ARBA" id="ARBA00012528"/>
    </source>
</evidence>
<feature type="transmembrane region" description="Helical" evidence="4">
    <location>
        <begin position="79"/>
        <end position="100"/>
    </location>
</feature>
<evidence type="ECO:0000256" key="4">
    <source>
        <dbReference type="SAM" id="Phobius"/>
    </source>
</evidence>
<dbReference type="RefSeq" id="WP_133039257.1">
    <property type="nucleotide sequence ID" value="NZ_SLWF01000016.1"/>
</dbReference>
<keyword evidence="7" id="KW-1185">Reference proteome</keyword>
<keyword evidence="4" id="KW-0812">Transmembrane</keyword>
<dbReference type="InterPro" id="IPR000160">
    <property type="entry name" value="GGDEF_dom"/>
</dbReference>
<dbReference type="Proteomes" id="UP000294832">
    <property type="component" value="Unassembled WGS sequence"/>
</dbReference>
<dbReference type="InterPro" id="IPR048435">
    <property type="entry name" value="MASE6"/>
</dbReference>
<dbReference type="PANTHER" id="PTHR45138">
    <property type="entry name" value="REGULATORY COMPONENTS OF SENSORY TRANSDUCTION SYSTEM"/>
    <property type="match status" value="1"/>
</dbReference>
<feature type="domain" description="GGDEF" evidence="5">
    <location>
        <begin position="221"/>
        <end position="354"/>
    </location>
</feature>
<keyword evidence="4" id="KW-0472">Membrane</keyword>
<protein>
    <recommendedName>
        <fullName evidence="2">diguanylate cyclase</fullName>
        <ecNumber evidence="2">2.7.7.65</ecNumber>
    </recommendedName>
</protein>
<proteinExistence type="predicted"/>
<comment type="cofactor">
    <cofactor evidence="1">
        <name>Mg(2+)</name>
        <dbReference type="ChEBI" id="CHEBI:18420"/>
    </cofactor>
</comment>
<dbReference type="CDD" id="cd01949">
    <property type="entry name" value="GGDEF"/>
    <property type="match status" value="1"/>
</dbReference>
<dbReference type="GO" id="GO:1902201">
    <property type="term" value="P:negative regulation of bacterial-type flagellum-dependent cell motility"/>
    <property type="evidence" value="ECO:0007669"/>
    <property type="project" value="TreeGrafter"/>
</dbReference>
<dbReference type="Pfam" id="PF20966">
    <property type="entry name" value="MASE6"/>
    <property type="match status" value="1"/>
</dbReference>
<feature type="transmembrane region" description="Helical" evidence="4">
    <location>
        <begin position="53"/>
        <end position="72"/>
    </location>
</feature>
<dbReference type="SUPFAM" id="SSF55073">
    <property type="entry name" value="Nucleotide cyclase"/>
    <property type="match status" value="1"/>
</dbReference>
<evidence type="ECO:0000259" key="5">
    <source>
        <dbReference type="PROSITE" id="PS50887"/>
    </source>
</evidence>
<reference evidence="6 7" key="1">
    <citation type="submission" date="2019-03" db="EMBL/GenBank/DDBJ databases">
        <title>Freshwater and sediment microbial communities from various areas in North America, analyzing microbe dynamics in response to fracking.</title>
        <authorList>
            <person name="Lamendella R."/>
        </authorList>
    </citation>
    <scope>NUCLEOTIDE SEQUENCE [LARGE SCALE GENOMIC DNA]</scope>
    <source>
        <strain evidence="6 7">74A</strain>
    </source>
</reference>
<dbReference type="OrthoDB" id="9812260at2"/>
<evidence type="ECO:0000256" key="3">
    <source>
        <dbReference type="ARBA" id="ARBA00034247"/>
    </source>
</evidence>
<sequence>MPPRSFMRSPAIMRSPAMWEDEMAYRRTLLRIILWVIALVAFALSLSNLHHDVKTVSVMESCIALYCLVFLLRVQQTPYLLCWTSGLMLIIGSVIIYGMYSKGLYTDGFYWLLLMPPANLLLLGLLLGGVFTLCFGILGVAVMVWAQPALDGSLDIALLINASVSYLFLWGMSHIFELKRSQMVRQLREMAARDPMTGLHNRLHLENIFAQIAALHAKESTPFTLLLLDIDHFKHINDENGHEAGDMVLRQLSQCMTHHTRESDWLFRVGGEEFCILLPKTPKAKAIELAERLRTDVEQLHPMFHQHPIHFTVSIGLAQWPVDGGDFDGLYRQADMHLYEAKRQGRNQIVTGRG</sequence>
<evidence type="ECO:0000256" key="1">
    <source>
        <dbReference type="ARBA" id="ARBA00001946"/>
    </source>
</evidence>
<dbReference type="SMART" id="SM00267">
    <property type="entry name" value="GGDEF"/>
    <property type="match status" value="1"/>
</dbReference>
<dbReference type="InterPro" id="IPR029787">
    <property type="entry name" value="Nucleotide_cyclase"/>
</dbReference>
<comment type="catalytic activity">
    <reaction evidence="3">
        <text>2 GTP = 3',3'-c-di-GMP + 2 diphosphate</text>
        <dbReference type="Rhea" id="RHEA:24898"/>
        <dbReference type="ChEBI" id="CHEBI:33019"/>
        <dbReference type="ChEBI" id="CHEBI:37565"/>
        <dbReference type="ChEBI" id="CHEBI:58805"/>
        <dbReference type="EC" id="2.7.7.65"/>
    </reaction>
</comment>
<feature type="transmembrane region" description="Helical" evidence="4">
    <location>
        <begin position="156"/>
        <end position="176"/>
    </location>
</feature>
<dbReference type="PROSITE" id="PS50887">
    <property type="entry name" value="GGDEF"/>
    <property type="match status" value="1"/>
</dbReference>
<dbReference type="NCBIfam" id="TIGR00254">
    <property type="entry name" value="GGDEF"/>
    <property type="match status" value="1"/>
</dbReference>
<dbReference type="Pfam" id="PF00990">
    <property type="entry name" value="GGDEF"/>
    <property type="match status" value="1"/>
</dbReference>
<dbReference type="GO" id="GO:0005886">
    <property type="term" value="C:plasma membrane"/>
    <property type="evidence" value="ECO:0007669"/>
    <property type="project" value="TreeGrafter"/>
</dbReference>
<comment type="caution">
    <text evidence="6">The sequence shown here is derived from an EMBL/GenBank/DDBJ whole genome shotgun (WGS) entry which is preliminary data.</text>
</comment>
<feature type="transmembrane region" description="Helical" evidence="4">
    <location>
        <begin position="120"/>
        <end position="144"/>
    </location>
</feature>
<organism evidence="6 7">
    <name type="scientific">Shewanella fodinae</name>
    <dbReference type="NCBI Taxonomy" id="552357"/>
    <lineage>
        <taxon>Bacteria</taxon>
        <taxon>Pseudomonadati</taxon>
        <taxon>Pseudomonadota</taxon>
        <taxon>Gammaproteobacteria</taxon>
        <taxon>Alteromonadales</taxon>
        <taxon>Shewanellaceae</taxon>
        <taxon>Shewanella</taxon>
    </lineage>
</organism>
<dbReference type="AlphaFoldDB" id="A0A4R2F8W2"/>
<accession>A0A4R2F8W2</accession>
<dbReference type="InterPro" id="IPR043128">
    <property type="entry name" value="Rev_trsase/Diguanyl_cyclase"/>
</dbReference>
<dbReference type="InterPro" id="IPR050469">
    <property type="entry name" value="Diguanylate_Cyclase"/>
</dbReference>
<dbReference type="Gene3D" id="3.30.70.270">
    <property type="match status" value="1"/>
</dbReference>
<evidence type="ECO:0000313" key="6">
    <source>
        <dbReference type="EMBL" id="TCN83044.1"/>
    </source>
</evidence>
<dbReference type="FunFam" id="3.30.70.270:FF:000001">
    <property type="entry name" value="Diguanylate cyclase domain protein"/>
    <property type="match status" value="1"/>
</dbReference>
<dbReference type="EMBL" id="SLWF01000016">
    <property type="protein sequence ID" value="TCN83044.1"/>
    <property type="molecule type" value="Genomic_DNA"/>
</dbReference>
<dbReference type="GO" id="GO:0043709">
    <property type="term" value="P:cell adhesion involved in single-species biofilm formation"/>
    <property type="evidence" value="ECO:0007669"/>
    <property type="project" value="TreeGrafter"/>
</dbReference>
<dbReference type="EC" id="2.7.7.65" evidence="2"/>
<name>A0A4R2F8W2_9GAMM</name>
<gene>
    <name evidence="6" type="ORF">EDC91_11623</name>
</gene>
<dbReference type="PANTHER" id="PTHR45138:SF9">
    <property type="entry name" value="DIGUANYLATE CYCLASE DGCM-RELATED"/>
    <property type="match status" value="1"/>
</dbReference>
<dbReference type="GO" id="GO:0052621">
    <property type="term" value="F:diguanylate cyclase activity"/>
    <property type="evidence" value="ECO:0007669"/>
    <property type="project" value="UniProtKB-EC"/>
</dbReference>